<keyword evidence="4" id="KW-1133">Transmembrane helix</keyword>
<evidence type="ECO:0000313" key="6">
    <source>
        <dbReference type="EMBL" id="ALV08511.1"/>
    </source>
</evidence>
<evidence type="ECO:0000256" key="1">
    <source>
        <dbReference type="ARBA" id="ARBA00004651"/>
    </source>
</evidence>
<dbReference type="Proteomes" id="UP000060699">
    <property type="component" value="Chromosome"/>
</dbReference>
<keyword evidence="5" id="KW-0472">Membrane</keyword>
<dbReference type="PATRIC" id="fig|76731.3.peg.4161"/>
<keyword evidence="3" id="KW-0812">Transmembrane</keyword>
<keyword evidence="7" id="KW-1185">Reference proteome</keyword>
<dbReference type="PANTHER" id="PTHR30250:SF11">
    <property type="entry name" value="O-ANTIGEN TRANSPORTER-RELATED"/>
    <property type="match status" value="1"/>
</dbReference>
<dbReference type="RefSeq" id="WP_058936463.1">
    <property type="nucleotide sequence ID" value="NZ_CP013729.1"/>
</dbReference>
<evidence type="ECO:0000313" key="7">
    <source>
        <dbReference type="Proteomes" id="UP000060699"/>
    </source>
</evidence>
<dbReference type="Pfam" id="PF13440">
    <property type="entry name" value="Polysacc_synt_3"/>
    <property type="match status" value="1"/>
</dbReference>
<accession>A0A0U3LK88</accession>
<keyword evidence="2" id="KW-1003">Cell membrane</keyword>
<reference evidence="6 7" key="1">
    <citation type="submission" date="2015-12" db="EMBL/GenBank/DDBJ databases">
        <title>Complete genome of Roseateles depolymerans KCTC 42856.</title>
        <authorList>
            <person name="Kim K.M."/>
        </authorList>
    </citation>
    <scope>NUCLEOTIDE SEQUENCE [LARGE SCALE GENOMIC DNA]</scope>
    <source>
        <strain evidence="6 7">KCTC 42856</strain>
    </source>
</reference>
<evidence type="ECO:0000256" key="3">
    <source>
        <dbReference type="ARBA" id="ARBA00022692"/>
    </source>
</evidence>
<dbReference type="KEGG" id="rdp:RD2015_4062"/>
<dbReference type="STRING" id="76731.RD2015_4062"/>
<evidence type="ECO:0000256" key="5">
    <source>
        <dbReference type="ARBA" id="ARBA00023136"/>
    </source>
</evidence>
<gene>
    <name evidence="6" type="ORF">RD2015_4062</name>
</gene>
<sequence>MLRATLTLLAGGALAQLLPLLLGPWITRLYSPIEFGHFSLVWTVATNVAVVGCARYEFALPLEKDVTHAARLMALCLRVLLAVTLASALIGWAWATWQDLDLALWLGLAVLSGALAQAMTMWATRASAFGALAAARLVQYGGAALLQVALGLAAFGAVGLLLGPILAGLAAAVWLATVARPVNGWRSLGAMNLADLRDMARRHRDFPLLNTPHAFAGALQDSVALLLLARLAGDASAGYWALALRYLKAPAGLVGGALSQTLYPRLVAARSPEEALRLVRQAMAALAAFAVPLAAVLTVWGPSLFSWAFGERWQDAGALARALAPYVAVHFIASPLSVTTMAWQAQRWALRLALVGQVAFVAGLYLGLVQGGLIGAAWGVSATMALYFGYYFWSLAHWKHKDGLFAT</sequence>
<proteinExistence type="predicted"/>
<comment type="subcellular location">
    <subcellularLocation>
        <location evidence="1">Cell membrane</location>
        <topology evidence="1">Multi-pass membrane protein</topology>
    </subcellularLocation>
</comment>
<organism evidence="6 7">
    <name type="scientific">Roseateles depolymerans</name>
    <dbReference type="NCBI Taxonomy" id="76731"/>
    <lineage>
        <taxon>Bacteria</taxon>
        <taxon>Pseudomonadati</taxon>
        <taxon>Pseudomonadota</taxon>
        <taxon>Betaproteobacteria</taxon>
        <taxon>Burkholderiales</taxon>
        <taxon>Sphaerotilaceae</taxon>
        <taxon>Roseateles</taxon>
    </lineage>
</organism>
<dbReference type="OrthoDB" id="3831435at2"/>
<dbReference type="EMBL" id="CP013729">
    <property type="protein sequence ID" value="ALV08511.1"/>
    <property type="molecule type" value="Genomic_DNA"/>
</dbReference>
<protein>
    <submittedName>
        <fullName evidence="6">Polysaccharide biosynthesis protein</fullName>
    </submittedName>
</protein>
<evidence type="ECO:0000256" key="4">
    <source>
        <dbReference type="ARBA" id="ARBA00022989"/>
    </source>
</evidence>
<dbReference type="PANTHER" id="PTHR30250">
    <property type="entry name" value="PST FAMILY PREDICTED COLANIC ACID TRANSPORTER"/>
    <property type="match status" value="1"/>
</dbReference>
<dbReference type="AlphaFoldDB" id="A0A0U3LK88"/>
<dbReference type="GO" id="GO:0005886">
    <property type="term" value="C:plasma membrane"/>
    <property type="evidence" value="ECO:0007669"/>
    <property type="project" value="UniProtKB-SubCell"/>
</dbReference>
<evidence type="ECO:0000256" key="2">
    <source>
        <dbReference type="ARBA" id="ARBA00022475"/>
    </source>
</evidence>
<dbReference type="InterPro" id="IPR050833">
    <property type="entry name" value="Poly_Biosynth_Transport"/>
</dbReference>
<name>A0A0U3LK88_9BURK</name>